<accession>A0A8I1EAQ7</accession>
<organism evidence="2 3">
    <name type="scientific">Pseudomonas putida</name>
    <name type="common">Arthrobacter siderocapsulatus</name>
    <dbReference type="NCBI Taxonomy" id="303"/>
    <lineage>
        <taxon>Bacteria</taxon>
        <taxon>Pseudomonadati</taxon>
        <taxon>Pseudomonadota</taxon>
        <taxon>Gammaproteobacteria</taxon>
        <taxon>Pseudomonadales</taxon>
        <taxon>Pseudomonadaceae</taxon>
        <taxon>Pseudomonas</taxon>
    </lineage>
</organism>
<evidence type="ECO:0000256" key="1">
    <source>
        <dbReference type="SAM" id="Phobius"/>
    </source>
</evidence>
<reference evidence="2" key="1">
    <citation type="submission" date="2020-12" db="EMBL/GenBank/DDBJ databases">
        <title>Enhanced detection system for hospital associated transmission using whole genome sequencing surveillance.</title>
        <authorList>
            <person name="Harrison L.H."/>
            <person name="Van Tyne D."/>
            <person name="Marsh J.W."/>
            <person name="Griffith M.P."/>
            <person name="Snyder D.J."/>
            <person name="Cooper V.S."/>
            <person name="Mustapha M."/>
        </authorList>
    </citation>
    <scope>NUCLEOTIDE SEQUENCE</scope>
    <source>
        <strain evidence="2">PSB00042</strain>
    </source>
</reference>
<dbReference type="RefSeq" id="WP_198746623.1">
    <property type="nucleotide sequence ID" value="NZ_JAEHTE010000002.1"/>
</dbReference>
<gene>
    <name evidence="2" type="primary">pilO2</name>
    <name evidence="2" type="ORF">JEU22_03685</name>
</gene>
<comment type="caution">
    <text evidence="2">The sequence shown here is derived from an EMBL/GenBank/DDBJ whole genome shotgun (WGS) entry which is preliminary data.</text>
</comment>
<evidence type="ECO:0000313" key="2">
    <source>
        <dbReference type="EMBL" id="MBI6883005.1"/>
    </source>
</evidence>
<dbReference type="EMBL" id="JAEHTE010000002">
    <property type="protein sequence ID" value="MBI6883005.1"/>
    <property type="molecule type" value="Genomic_DNA"/>
</dbReference>
<sequence length="457" mass="51062">MEQILDIGGRRFVVGLEWIKLAGTDSMLAAKVQAKNRKSPLGVIRTVDIGEGQKLSQVGLSHKKFNGVVHSAAAQLANLYPSMIAIDRISDDLFWICVTENGRVLPGHDTPAHDSEIKRIFSDLASEYQIDYMDIIAPRAIAEMVGVPGSYQDLSPLSLLEKPEGLDSTKLKNLAGISNTTYLGAAIGALLIGWFGYMKYADYLRQKELERQLALESMEEDARIQAENERLERLRQQPTDDQLLQRAREQEIRWLQDDFNTNPMNAVMGSMYTVADHEPSFIRGWKLQGIAFDPLDLKSVSSRWLRGSGRLQDLDSAYEGKASVAFSSDLDAGVIGHPIKMPDQGIVDILDYIKTSGMDYKQVTDRLVDARLSFKVSIVPDLTRRETIVGLTNKTLEGTPQLIMRKRKFEVTGTTKSSFVQLMKTLEPVHNMLASSVLINRVDGGFSWKFTGILHEL</sequence>
<protein>
    <submittedName>
        <fullName evidence="2">Type 4b pilus protein PilO2</fullName>
    </submittedName>
</protein>
<keyword evidence="1" id="KW-0472">Membrane</keyword>
<proteinExistence type="predicted"/>
<keyword evidence="1" id="KW-0812">Transmembrane</keyword>
<evidence type="ECO:0000313" key="3">
    <source>
        <dbReference type="Proteomes" id="UP000637061"/>
    </source>
</evidence>
<name>A0A8I1EAQ7_PSEPU</name>
<keyword evidence="1" id="KW-1133">Transmembrane helix</keyword>
<dbReference type="AlphaFoldDB" id="A0A8I1EAQ7"/>
<feature type="transmembrane region" description="Helical" evidence="1">
    <location>
        <begin position="180"/>
        <end position="197"/>
    </location>
</feature>
<dbReference type="Proteomes" id="UP000637061">
    <property type="component" value="Unassembled WGS sequence"/>
</dbReference>